<name>E4YR80_OIKDI</name>
<accession>E4YR80</accession>
<sequence length="216" mass="24674">METKNIKFIDFDRQIAFLDDSDLICDVSNVFFENDGIKIQSYTPRVGDNIIVPRQEIAENRVVRGIRPSHVTKKSGSITFWDQKRETGWLNGNIAFNVSDCGNSLNWAPRVNEEVFFLQIPNKKGPRAIEVEKFRGTAAGRNKVAPVRRNDQRRFVFKGPRPQVPKRRDAPPHFLPNFDVPTALVNGIRLGTDILKIIPALTAELTEENYFYKMTA</sequence>
<evidence type="ECO:0000313" key="1">
    <source>
        <dbReference type="EMBL" id="CBY37972.1"/>
    </source>
</evidence>
<feature type="non-terminal residue" evidence="1">
    <location>
        <position position="216"/>
    </location>
</feature>
<dbReference type="Proteomes" id="UP000011014">
    <property type="component" value="Unassembled WGS sequence"/>
</dbReference>
<dbReference type="EMBL" id="FN655102">
    <property type="protein sequence ID" value="CBY37972.1"/>
    <property type="molecule type" value="Genomic_DNA"/>
</dbReference>
<protein>
    <submittedName>
        <fullName evidence="1">Uncharacterized protein</fullName>
    </submittedName>
</protein>
<dbReference type="AlphaFoldDB" id="E4YR80"/>
<organism evidence="1">
    <name type="scientific">Oikopleura dioica</name>
    <name type="common">Tunicate</name>
    <dbReference type="NCBI Taxonomy" id="34765"/>
    <lineage>
        <taxon>Eukaryota</taxon>
        <taxon>Metazoa</taxon>
        <taxon>Chordata</taxon>
        <taxon>Tunicata</taxon>
        <taxon>Appendicularia</taxon>
        <taxon>Copelata</taxon>
        <taxon>Oikopleuridae</taxon>
        <taxon>Oikopleura</taxon>
    </lineage>
</organism>
<proteinExistence type="predicted"/>
<gene>
    <name evidence="1" type="ORF">GSOID_T00031473001</name>
</gene>
<reference evidence="1" key="1">
    <citation type="journal article" date="2010" name="Science">
        <title>Plasticity of animal genome architecture unmasked by rapid evolution of a pelagic tunicate.</title>
        <authorList>
            <person name="Denoeud F."/>
            <person name="Henriet S."/>
            <person name="Mungpakdee S."/>
            <person name="Aury J.M."/>
            <person name="Da Silva C."/>
            <person name="Brinkmann H."/>
            <person name="Mikhaleva J."/>
            <person name="Olsen L.C."/>
            <person name="Jubin C."/>
            <person name="Canestro C."/>
            <person name="Bouquet J.M."/>
            <person name="Danks G."/>
            <person name="Poulain J."/>
            <person name="Campsteijn C."/>
            <person name="Adamski M."/>
            <person name="Cross I."/>
            <person name="Yadetie F."/>
            <person name="Muffato M."/>
            <person name="Louis A."/>
            <person name="Butcher S."/>
            <person name="Tsagkogeorga G."/>
            <person name="Konrad A."/>
            <person name="Singh S."/>
            <person name="Jensen M.F."/>
            <person name="Cong E.H."/>
            <person name="Eikeseth-Otteraa H."/>
            <person name="Noel B."/>
            <person name="Anthouard V."/>
            <person name="Porcel B.M."/>
            <person name="Kachouri-Lafond R."/>
            <person name="Nishino A."/>
            <person name="Ugolini M."/>
            <person name="Chourrout P."/>
            <person name="Nishida H."/>
            <person name="Aasland R."/>
            <person name="Huzurbazar S."/>
            <person name="Westhof E."/>
            <person name="Delsuc F."/>
            <person name="Lehrach H."/>
            <person name="Reinhardt R."/>
            <person name="Weissenbach J."/>
            <person name="Roy S.W."/>
            <person name="Artiguenave F."/>
            <person name="Postlethwait J.H."/>
            <person name="Manak J.R."/>
            <person name="Thompson E.M."/>
            <person name="Jaillon O."/>
            <person name="Du Pasquier L."/>
            <person name="Boudinot P."/>
            <person name="Liberles D.A."/>
            <person name="Volff J.N."/>
            <person name="Philippe H."/>
            <person name="Lenhard B."/>
            <person name="Roest Crollius H."/>
            <person name="Wincker P."/>
            <person name="Chourrout D."/>
        </authorList>
    </citation>
    <scope>NUCLEOTIDE SEQUENCE [LARGE SCALE GENOMIC DNA]</scope>
</reference>